<protein>
    <submittedName>
        <fullName evidence="1">Uncharacterized protein</fullName>
    </submittedName>
</protein>
<reference evidence="1" key="2">
    <citation type="submission" date="2012-06" db="EMBL/GenBank/DDBJ databases">
        <authorList>
            <person name="Yu Y."/>
            <person name="Currie J."/>
            <person name="Lomeli R."/>
            <person name="Angelova A."/>
            <person name="Collura K."/>
            <person name="Wissotski M."/>
            <person name="Campos D."/>
            <person name="Kudrna D."/>
            <person name="Golser W."/>
            <person name="Ashely E."/>
            <person name="Descour A."/>
            <person name="Fernandes J."/>
            <person name="Soderlund C."/>
            <person name="Walbot V."/>
        </authorList>
    </citation>
    <scope>NUCLEOTIDE SEQUENCE</scope>
    <source>
        <strain evidence="1">B73</strain>
    </source>
</reference>
<proteinExistence type="evidence at transcript level"/>
<accession>C0P953</accession>
<evidence type="ECO:0000313" key="1">
    <source>
        <dbReference type="EMBL" id="ACN30698.1"/>
    </source>
</evidence>
<sequence>MAHLLPADLRHWAGSPSASSCSEECCEPADASADGIGSSPSSLSGAVASASPPLLLLARLRLTRMIVLLRSDRYCMIEPLDGMMKTMVMEAGVISASSPPSSVSPSPPLSSSILLLNPERSMLIKSPRSRCCSIRRQSRCRSGSTSIGLLHSGLGLGLRLGGGRGACGQLVGVLHLGELAAGDELLELAEQELAEVGRELVLVLVLDELGDRVLAGPRPLLERRDSLRDHLGVRRVGRVGTLLGRRGLLGLGRLRLGGGRRRCLRGGLGDRLRQRRGSLSHLGRHQCRNLDLDEEAKRARERERERG</sequence>
<dbReference type="EMBL" id="BT064822">
    <property type="protein sequence ID" value="ACN30698.1"/>
    <property type="molecule type" value="mRNA"/>
</dbReference>
<reference evidence="1" key="1">
    <citation type="journal article" date="2009" name="PLoS Genet.">
        <title>Sequencing, mapping, and analysis of 27,455 maize full-length cDNAs.</title>
        <authorList>
            <person name="Soderlund C."/>
            <person name="Descour A."/>
            <person name="Kudrna D."/>
            <person name="Bomhoff M."/>
            <person name="Boyd L."/>
            <person name="Currie J."/>
            <person name="Angelova A."/>
            <person name="Collura K."/>
            <person name="Wissotski M."/>
            <person name="Ashley E."/>
            <person name="Morrow D."/>
            <person name="Fernandes J."/>
            <person name="Walbot V."/>
            <person name="Yu Y."/>
        </authorList>
    </citation>
    <scope>NUCLEOTIDE SEQUENCE</scope>
    <source>
        <strain evidence="1">B73</strain>
    </source>
</reference>
<organism evidence="1">
    <name type="scientific">Zea mays</name>
    <name type="common">Maize</name>
    <dbReference type="NCBI Taxonomy" id="4577"/>
    <lineage>
        <taxon>Eukaryota</taxon>
        <taxon>Viridiplantae</taxon>
        <taxon>Streptophyta</taxon>
        <taxon>Embryophyta</taxon>
        <taxon>Tracheophyta</taxon>
        <taxon>Spermatophyta</taxon>
        <taxon>Magnoliopsida</taxon>
        <taxon>Liliopsida</taxon>
        <taxon>Poales</taxon>
        <taxon>Poaceae</taxon>
        <taxon>PACMAD clade</taxon>
        <taxon>Panicoideae</taxon>
        <taxon>Andropogonodae</taxon>
        <taxon>Andropogoneae</taxon>
        <taxon>Tripsacinae</taxon>
        <taxon>Zea</taxon>
    </lineage>
</organism>
<dbReference type="AlphaFoldDB" id="C0P953"/>
<name>C0P953_MAIZE</name>